<protein>
    <submittedName>
        <fullName evidence="2">Uncharacterized protein</fullName>
    </submittedName>
</protein>
<dbReference type="EMBL" id="LT629757">
    <property type="protein sequence ID" value="SDS37773.1"/>
    <property type="molecule type" value="Genomic_DNA"/>
</dbReference>
<keyword evidence="3" id="KW-1185">Reference proteome</keyword>
<feature type="transmembrane region" description="Helical" evidence="1">
    <location>
        <begin position="122"/>
        <end position="140"/>
    </location>
</feature>
<sequence length="155" mass="15855">MSGSASRRVRPEVAVRAVVGLLGLAAAAYGAVLLLGLDGADLLDTVLWMAGGVVLHDAVVAPLTVLATVLLVRVVPASWRTSLTVGLVVLLGVTATAVPVLGRFGARSDNPTLLDRDYTGGWLLLAAAVLLLALVVPVVARRVRAAGGPGAPRRR</sequence>
<evidence type="ECO:0000256" key="1">
    <source>
        <dbReference type="SAM" id="Phobius"/>
    </source>
</evidence>
<feature type="transmembrane region" description="Helical" evidence="1">
    <location>
        <begin position="83"/>
        <end position="102"/>
    </location>
</feature>
<reference evidence="3" key="1">
    <citation type="submission" date="2016-10" db="EMBL/GenBank/DDBJ databases">
        <authorList>
            <person name="Varghese N."/>
            <person name="Submissions S."/>
        </authorList>
    </citation>
    <scope>NUCLEOTIDE SEQUENCE [LARGE SCALE GENOMIC DNA]</scope>
    <source>
        <strain evidence="3">DSM 22127</strain>
    </source>
</reference>
<feature type="transmembrane region" description="Helical" evidence="1">
    <location>
        <begin position="47"/>
        <end position="71"/>
    </location>
</feature>
<evidence type="ECO:0000313" key="3">
    <source>
        <dbReference type="Proteomes" id="UP000198859"/>
    </source>
</evidence>
<gene>
    <name evidence="2" type="ORF">SAMN04488570_1746</name>
</gene>
<dbReference type="STRING" id="642780.SAMN04488570_1746"/>
<name>A0A1H1RQ33_9ACTN</name>
<dbReference type="RefSeq" id="WP_091728512.1">
    <property type="nucleotide sequence ID" value="NZ_LT629757.1"/>
</dbReference>
<organism evidence="2 3">
    <name type="scientific">Nocardioides scoriae</name>
    <dbReference type="NCBI Taxonomy" id="642780"/>
    <lineage>
        <taxon>Bacteria</taxon>
        <taxon>Bacillati</taxon>
        <taxon>Actinomycetota</taxon>
        <taxon>Actinomycetes</taxon>
        <taxon>Propionibacteriales</taxon>
        <taxon>Nocardioidaceae</taxon>
        <taxon>Nocardioides</taxon>
    </lineage>
</organism>
<keyword evidence="1" id="KW-1133">Transmembrane helix</keyword>
<feature type="transmembrane region" description="Helical" evidence="1">
    <location>
        <begin position="13"/>
        <end position="35"/>
    </location>
</feature>
<accession>A0A1H1RQ33</accession>
<proteinExistence type="predicted"/>
<keyword evidence="1" id="KW-0812">Transmembrane</keyword>
<keyword evidence="1" id="KW-0472">Membrane</keyword>
<dbReference type="AlphaFoldDB" id="A0A1H1RQ33"/>
<evidence type="ECO:0000313" key="2">
    <source>
        <dbReference type="EMBL" id="SDS37773.1"/>
    </source>
</evidence>
<dbReference type="Proteomes" id="UP000198859">
    <property type="component" value="Chromosome I"/>
</dbReference>